<accession>A0A0F3RS99</accession>
<reference evidence="3 5" key="1">
    <citation type="submission" date="2015-03" db="EMBL/GenBank/DDBJ databases">
        <authorList>
            <person name="Zheng J."/>
            <person name="Ganezle M."/>
        </authorList>
    </citation>
    <scope>NUCLEOTIDE SEQUENCE [LARGE SCALE GENOMIC DNA]</scope>
    <source>
        <strain evidence="3 5">LP38</strain>
    </source>
</reference>
<name>A0A0F3RS99_9LACO</name>
<sequence length="116" mass="13777">MNPNYFVGLLGAVGSFALAVWGVIHGQNSDKRKADSDRQKWEQWIMGQVKQDNQEIRDKWEQLNHDYDVLLSKKDAMEQELNQQIALKVRENEQLKQRNADLERENQEYRDRYGKL</sequence>
<evidence type="ECO:0000313" key="3">
    <source>
        <dbReference type="EMBL" id="KJW12883.1"/>
    </source>
</evidence>
<evidence type="ECO:0000256" key="2">
    <source>
        <dbReference type="SAM" id="Phobius"/>
    </source>
</evidence>
<evidence type="ECO:0000256" key="1">
    <source>
        <dbReference type="SAM" id="MobiDB-lite"/>
    </source>
</evidence>
<dbReference type="RefSeq" id="WP_045806792.1">
    <property type="nucleotide sequence ID" value="NZ_JZCR01000006.1"/>
</dbReference>
<evidence type="ECO:0000313" key="5">
    <source>
        <dbReference type="Proteomes" id="UP000033491"/>
    </source>
</evidence>
<dbReference type="AlphaFoldDB" id="A0A0F3RS99"/>
<dbReference type="EMBL" id="JZCR01000006">
    <property type="protein sequence ID" value="KJW13570.1"/>
    <property type="molecule type" value="Genomic_DNA"/>
</dbReference>
<keyword evidence="2" id="KW-0472">Membrane</keyword>
<feature type="region of interest" description="Disordered" evidence="1">
    <location>
        <begin position="96"/>
        <end position="116"/>
    </location>
</feature>
<evidence type="ECO:0000313" key="4">
    <source>
        <dbReference type="EMBL" id="KJW13570.1"/>
    </source>
</evidence>
<dbReference type="OrthoDB" id="2292880at2"/>
<feature type="transmembrane region" description="Helical" evidence="2">
    <location>
        <begin position="6"/>
        <end position="24"/>
    </location>
</feature>
<keyword evidence="2" id="KW-0812">Transmembrane</keyword>
<dbReference type="STRING" id="216463.VC81_03665"/>
<keyword evidence="2" id="KW-1133">Transmembrane helix</keyword>
<protein>
    <submittedName>
        <fullName evidence="3">Uncharacterized protein</fullName>
    </submittedName>
</protein>
<proteinExistence type="predicted"/>
<gene>
    <name evidence="4" type="ORF">VC81_03665</name>
    <name evidence="3" type="ORF">VC81_06450</name>
</gene>
<comment type="caution">
    <text evidence="3">The sequence shown here is derived from an EMBL/GenBank/DDBJ whole genome shotgun (WGS) entry which is preliminary data.</text>
</comment>
<dbReference type="EMBL" id="JZCR01000014">
    <property type="protein sequence ID" value="KJW12883.1"/>
    <property type="molecule type" value="Genomic_DNA"/>
</dbReference>
<dbReference type="Proteomes" id="UP000033491">
    <property type="component" value="Unassembled WGS sequence"/>
</dbReference>
<dbReference type="PATRIC" id="fig|216463.3.peg.2563"/>
<organism evidence="3 5">
    <name type="scientific">Levilactobacillus spicheri</name>
    <dbReference type="NCBI Taxonomy" id="216463"/>
    <lineage>
        <taxon>Bacteria</taxon>
        <taxon>Bacillati</taxon>
        <taxon>Bacillota</taxon>
        <taxon>Bacilli</taxon>
        <taxon>Lactobacillales</taxon>
        <taxon>Lactobacillaceae</taxon>
        <taxon>Levilactobacillus</taxon>
    </lineage>
</organism>